<gene>
    <name evidence="4" type="ORF">GCM10025780_34800</name>
</gene>
<evidence type="ECO:0000313" key="5">
    <source>
        <dbReference type="Proteomes" id="UP001501295"/>
    </source>
</evidence>
<keyword evidence="1 2" id="KW-0238">DNA-binding</keyword>
<name>A0ABP8WAG4_9MICO</name>
<dbReference type="InterPro" id="IPR001647">
    <property type="entry name" value="HTH_TetR"/>
</dbReference>
<dbReference type="Proteomes" id="UP001501295">
    <property type="component" value="Unassembled WGS sequence"/>
</dbReference>
<dbReference type="Pfam" id="PF17926">
    <property type="entry name" value="TetR_C_21"/>
    <property type="match status" value="1"/>
</dbReference>
<dbReference type="RefSeq" id="WP_345377213.1">
    <property type="nucleotide sequence ID" value="NZ_BAABLM010000011.1"/>
</dbReference>
<evidence type="ECO:0000313" key="4">
    <source>
        <dbReference type="EMBL" id="GAA4685440.1"/>
    </source>
</evidence>
<dbReference type="SUPFAM" id="SSF46689">
    <property type="entry name" value="Homeodomain-like"/>
    <property type="match status" value="1"/>
</dbReference>
<dbReference type="PANTHER" id="PTHR30328">
    <property type="entry name" value="TRANSCRIPTIONAL REPRESSOR"/>
    <property type="match status" value="1"/>
</dbReference>
<dbReference type="Gene3D" id="1.10.357.10">
    <property type="entry name" value="Tetracycline Repressor, domain 2"/>
    <property type="match status" value="1"/>
</dbReference>
<protein>
    <submittedName>
        <fullName evidence="4">TetR family transcriptional regulator</fullName>
    </submittedName>
</protein>
<dbReference type="InterPro" id="IPR050109">
    <property type="entry name" value="HTH-type_TetR-like_transc_reg"/>
</dbReference>
<dbReference type="EMBL" id="BAABLM010000011">
    <property type="protein sequence ID" value="GAA4685440.1"/>
    <property type="molecule type" value="Genomic_DNA"/>
</dbReference>
<keyword evidence="5" id="KW-1185">Reference proteome</keyword>
<reference evidence="5" key="1">
    <citation type="journal article" date="2019" name="Int. J. Syst. Evol. Microbiol.">
        <title>The Global Catalogue of Microorganisms (GCM) 10K type strain sequencing project: providing services to taxonomists for standard genome sequencing and annotation.</title>
        <authorList>
            <consortium name="The Broad Institute Genomics Platform"/>
            <consortium name="The Broad Institute Genome Sequencing Center for Infectious Disease"/>
            <person name="Wu L."/>
            <person name="Ma J."/>
        </authorList>
    </citation>
    <scope>NUCLEOTIDE SEQUENCE [LARGE SCALE GENOMIC DNA]</scope>
    <source>
        <strain evidence="5">JCM 18956</strain>
    </source>
</reference>
<evidence type="ECO:0000256" key="2">
    <source>
        <dbReference type="PROSITE-ProRule" id="PRU00335"/>
    </source>
</evidence>
<organism evidence="4 5">
    <name type="scientific">Frondihabitans cladoniiphilus</name>
    <dbReference type="NCBI Taxonomy" id="715785"/>
    <lineage>
        <taxon>Bacteria</taxon>
        <taxon>Bacillati</taxon>
        <taxon>Actinomycetota</taxon>
        <taxon>Actinomycetes</taxon>
        <taxon>Micrococcales</taxon>
        <taxon>Microbacteriaceae</taxon>
        <taxon>Frondihabitans</taxon>
    </lineage>
</organism>
<dbReference type="SUPFAM" id="SSF48498">
    <property type="entry name" value="Tetracyclin repressor-like, C-terminal domain"/>
    <property type="match status" value="1"/>
</dbReference>
<dbReference type="InterPro" id="IPR009057">
    <property type="entry name" value="Homeodomain-like_sf"/>
</dbReference>
<proteinExistence type="predicted"/>
<feature type="DNA-binding region" description="H-T-H motif" evidence="2">
    <location>
        <begin position="30"/>
        <end position="49"/>
    </location>
</feature>
<dbReference type="InterPro" id="IPR036271">
    <property type="entry name" value="Tet_transcr_reg_TetR-rel_C_sf"/>
</dbReference>
<evidence type="ECO:0000256" key="1">
    <source>
        <dbReference type="ARBA" id="ARBA00023125"/>
    </source>
</evidence>
<sequence length="189" mass="20450">MRTRDPEAKRRLLLEAATSEFAAYGIAGARVDRIAQAAGVSAGLVYTYFGSKDDLFDAVFDEIVARTMNDVPITVDDLPEYAGRLFDGYRTYPEIQRIASWHRLERSTSTGLIAAITASMEHKVEALEQAQEAGIVPTSFAAIDLLTLLLALTGVWASAEPELKALTAEHDEARRRAVVVAAVAALLAA</sequence>
<dbReference type="Pfam" id="PF00440">
    <property type="entry name" value="TetR_N"/>
    <property type="match status" value="1"/>
</dbReference>
<feature type="domain" description="HTH tetR-type" evidence="3">
    <location>
        <begin position="7"/>
        <end position="67"/>
    </location>
</feature>
<dbReference type="InterPro" id="IPR041467">
    <property type="entry name" value="Sco4008_C"/>
</dbReference>
<dbReference type="PROSITE" id="PS50977">
    <property type="entry name" value="HTH_TETR_2"/>
    <property type="match status" value="1"/>
</dbReference>
<evidence type="ECO:0000259" key="3">
    <source>
        <dbReference type="PROSITE" id="PS50977"/>
    </source>
</evidence>
<dbReference type="PRINTS" id="PR00455">
    <property type="entry name" value="HTHTETR"/>
</dbReference>
<comment type="caution">
    <text evidence="4">The sequence shown here is derived from an EMBL/GenBank/DDBJ whole genome shotgun (WGS) entry which is preliminary data.</text>
</comment>
<dbReference type="PANTHER" id="PTHR30328:SF54">
    <property type="entry name" value="HTH-TYPE TRANSCRIPTIONAL REPRESSOR SCO4008"/>
    <property type="match status" value="1"/>
</dbReference>
<accession>A0ABP8WAG4</accession>